<evidence type="ECO:0000256" key="1">
    <source>
        <dbReference type="SAM" id="MobiDB-lite"/>
    </source>
</evidence>
<proteinExistence type="predicted"/>
<feature type="compositionally biased region" description="Low complexity" evidence="1">
    <location>
        <begin position="27"/>
        <end position="41"/>
    </location>
</feature>
<dbReference type="WBParaSite" id="maker-uti_cns_0008549-snap-gene-0.2-mRNA-1">
    <property type="protein sequence ID" value="maker-uti_cns_0008549-snap-gene-0.2-mRNA-1"/>
    <property type="gene ID" value="maker-uti_cns_0008549-snap-gene-0.2"/>
</dbReference>
<feature type="compositionally biased region" description="Basic and acidic residues" evidence="1">
    <location>
        <begin position="63"/>
        <end position="86"/>
    </location>
</feature>
<keyword evidence="2" id="KW-1185">Reference proteome</keyword>
<name>A0A1I8HWX8_9PLAT</name>
<sequence>AVSKERPTSTLTKFIQPSAKLQHKSEASAATAEATAAPTSTKKPKADRKKTKKDRKQKPPKMKAPEKDSDSLTSEESIHLPPDTRQRAPTPPPTCDDTPAALLERLRRAEDLNG</sequence>
<protein>
    <submittedName>
        <fullName evidence="3">BLVR domain-containing protein</fullName>
    </submittedName>
</protein>
<dbReference type="AlphaFoldDB" id="A0A1I8HWX8"/>
<evidence type="ECO:0000313" key="2">
    <source>
        <dbReference type="Proteomes" id="UP000095280"/>
    </source>
</evidence>
<organism evidence="2 3">
    <name type="scientific">Macrostomum lignano</name>
    <dbReference type="NCBI Taxonomy" id="282301"/>
    <lineage>
        <taxon>Eukaryota</taxon>
        <taxon>Metazoa</taxon>
        <taxon>Spiralia</taxon>
        <taxon>Lophotrochozoa</taxon>
        <taxon>Platyhelminthes</taxon>
        <taxon>Rhabditophora</taxon>
        <taxon>Macrostomorpha</taxon>
        <taxon>Macrostomida</taxon>
        <taxon>Macrostomidae</taxon>
        <taxon>Macrostomum</taxon>
    </lineage>
</organism>
<dbReference type="Proteomes" id="UP000095280">
    <property type="component" value="Unplaced"/>
</dbReference>
<feature type="compositionally biased region" description="Basic residues" evidence="1">
    <location>
        <begin position="42"/>
        <end position="61"/>
    </location>
</feature>
<feature type="region of interest" description="Disordered" evidence="1">
    <location>
        <begin position="1"/>
        <end position="98"/>
    </location>
</feature>
<evidence type="ECO:0000313" key="3">
    <source>
        <dbReference type="WBParaSite" id="maker-uti_cns_0008549-snap-gene-0.2-mRNA-1"/>
    </source>
</evidence>
<reference evidence="3" key="1">
    <citation type="submission" date="2016-11" db="UniProtKB">
        <authorList>
            <consortium name="WormBaseParasite"/>
        </authorList>
    </citation>
    <scope>IDENTIFICATION</scope>
</reference>
<accession>A0A1I8HWX8</accession>